<dbReference type="OrthoDB" id="4326321at2"/>
<protein>
    <submittedName>
        <fullName evidence="1">Uncharacterized protein</fullName>
    </submittedName>
</protein>
<dbReference type="Proteomes" id="UP000327000">
    <property type="component" value="Unassembled WGS sequence"/>
</dbReference>
<evidence type="ECO:0000313" key="2">
    <source>
        <dbReference type="Proteomes" id="UP000327000"/>
    </source>
</evidence>
<dbReference type="EMBL" id="VOKX01000106">
    <property type="protein sequence ID" value="KAB7835752.1"/>
    <property type="molecule type" value="Genomic_DNA"/>
</dbReference>
<name>A0A5N5W1I6_STRMB</name>
<keyword evidence="2" id="KW-1185">Reference proteome</keyword>
<dbReference type="RefSeq" id="WP_152265209.1">
    <property type="nucleotide sequence ID" value="NZ_VOKX01000106.1"/>
</dbReference>
<sequence>MNTKTPLEICLDRGLRPCSDEDHAAAIRMVQAYLSPGRPPPLHLNVIFFEEHVLGRISRACGLFGKDLPRIYVLSFAGPVPYVKIGRTSDTFTRIMRLRREANMHGAALVDGWASFSSDRAATWERRLIRALPDRSRMHSKEYLHGADFEEVVGLAKRIVERDGGTTAG</sequence>
<gene>
    <name evidence="1" type="ORF">FRZ00_26395</name>
</gene>
<evidence type="ECO:0000313" key="1">
    <source>
        <dbReference type="EMBL" id="KAB7835752.1"/>
    </source>
</evidence>
<dbReference type="AlphaFoldDB" id="A0A5N5W1I6"/>
<proteinExistence type="predicted"/>
<comment type="caution">
    <text evidence="1">The sequence shown here is derived from an EMBL/GenBank/DDBJ whole genome shotgun (WGS) entry which is preliminary data.</text>
</comment>
<organism evidence="1 2">
    <name type="scientific">Streptomyces mobaraensis</name>
    <name type="common">Streptoverticillium mobaraense</name>
    <dbReference type="NCBI Taxonomy" id="35621"/>
    <lineage>
        <taxon>Bacteria</taxon>
        <taxon>Bacillati</taxon>
        <taxon>Actinomycetota</taxon>
        <taxon>Actinomycetes</taxon>
        <taxon>Kitasatosporales</taxon>
        <taxon>Streptomycetaceae</taxon>
        <taxon>Streptomyces</taxon>
    </lineage>
</organism>
<accession>A0A5N5W1I6</accession>
<reference evidence="1 2" key="1">
    <citation type="journal article" date="2019" name="Microb. Cell Fact.">
        <title>Exploring novel herbicidin analogues by transcriptional regulator overexpression and MS/MS molecular networking.</title>
        <authorList>
            <person name="Shi Y."/>
            <person name="Gu R."/>
            <person name="Li Y."/>
            <person name="Wang X."/>
            <person name="Ren W."/>
            <person name="Li X."/>
            <person name="Wang L."/>
            <person name="Xie Y."/>
            <person name="Hong B."/>
        </authorList>
    </citation>
    <scope>NUCLEOTIDE SEQUENCE [LARGE SCALE GENOMIC DNA]</scope>
    <source>
        <strain evidence="1 2">US-43</strain>
    </source>
</reference>